<dbReference type="PANTHER" id="PTHR12786:SF1">
    <property type="entry name" value="SPLICING REGULATOR SDE2"/>
    <property type="match status" value="1"/>
</dbReference>
<dbReference type="GO" id="GO:0005737">
    <property type="term" value="C:cytoplasm"/>
    <property type="evidence" value="ECO:0007669"/>
    <property type="project" value="UniProtKB-SubCell"/>
</dbReference>
<comment type="similarity">
    <text evidence="3">Belongs to the SDE2 family.</text>
</comment>
<keyword evidence="6" id="KW-0508">mRNA splicing</keyword>
<evidence type="ECO:0000256" key="6">
    <source>
        <dbReference type="ARBA" id="ARBA00023187"/>
    </source>
</evidence>
<protein>
    <submittedName>
        <fullName evidence="13">Uncharacterized protein</fullName>
    </submittedName>
</protein>
<evidence type="ECO:0000256" key="1">
    <source>
        <dbReference type="ARBA" id="ARBA00004123"/>
    </source>
</evidence>
<keyword evidence="5" id="KW-0507">mRNA processing</keyword>
<proteinExistence type="inferred from homology"/>
<feature type="compositionally biased region" description="Acidic residues" evidence="10">
    <location>
        <begin position="267"/>
        <end position="283"/>
    </location>
</feature>
<evidence type="ECO:0000256" key="3">
    <source>
        <dbReference type="ARBA" id="ARBA00008726"/>
    </source>
</evidence>
<feature type="domain" description="SDE2-like" evidence="12">
    <location>
        <begin position="91"/>
        <end position="207"/>
    </location>
</feature>
<feature type="non-terminal residue" evidence="13">
    <location>
        <position position="1"/>
    </location>
</feature>
<evidence type="ECO:0000256" key="8">
    <source>
        <dbReference type="ARBA" id="ARBA00023306"/>
    </source>
</evidence>
<dbReference type="Pfam" id="PF22782">
    <property type="entry name" value="SDE2"/>
    <property type="match status" value="1"/>
</dbReference>
<evidence type="ECO:0000256" key="2">
    <source>
        <dbReference type="ARBA" id="ARBA00004496"/>
    </source>
</evidence>
<dbReference type="Proteomes" id="UP000799421">
    <property type="component" value="Unassembled WGS sequence"/>
</dbReference>
<evidence type="ECO:0000259" key="11">
    <source>
        <dbReference type="Pfam" id="PF13019"/>
    </source>
</evidence>
<feature type="compositionally biased region" description="Low complexity" evidence="10">
    <location>
        <begin position="251"/>
        <end position="266"/>
    </location>
</feature>
<dbReference type="InterPro" id="IPR053822">
    <property type="entry name" value="SDE2-like_dom"/>
</dbReference>
<dbReference type="InterPro" id="IPR051421">
    <property type="entry name" value="RNA_Proc_DNA_Dmg_Regulator"/>
</dbReference>
<dbReference type="GO" id="GO:0006397">
    <property type="term" value="P:mRNA processing"/>
    <property type="evidence" value="ECO:0007669"/>
    <property type="project" value="UniProtKB-KW"/>
</dbReference>
<keyword evidence="7" id="KW-0539">Nucleus</keyword>
<dbReference type="AlphaFoldDB" id="A0A6A7BXH7"/>
<evidence type="ECO:0000256" key="7">
    <source>
        <dbReference type="ARBA" id="ARBA00023242"/>
    </source>
</evidence>
<sequence length="290" mass="32225">MSNSNPQINVLLTTLPGLSLPRTLSLHFDSSTSVSCVLNRIYTLLPPSTWPSIAVATTSRGLPLPLHRNISDILPSGRGPITLHLTSRLPGGKGGFGSQLRAAGGRMSSRKKNRRGNDEDINGSNRNLDGRRLRTVNEAKKLAEYLIEQPEAERKEKENKKRKWEALVDLAEKKEREIQEASAKRGKLDEDFVERKRSAEERTKQAVVDALRNHVGMEKKDVVGAKTEANFFGWDDLDEDDSSDDDDDVSSESSMLEESSDESSLSGEEEEESSLSSEDEEEERQTVAKS</sequence>
<feature type="compositionally biased region" description="Acidic residues" evidence="10">
    <location>
        <begin position="235"/>
        <end position="250"/>
    </location>
</feature>
<dbReference type="InterPro" id="IPR024974">
    <property type="entry name" value="Sde2_N"/>
</dbReference>
<evidence type="ECO:0000313" key="14">
    <source>
        <dbReference type="Proteomes" id="UP000799421"/>
    </source>
</evidence>
<feature type="domain" description="Sde2 ubiquitin" evidence="11">
    <location>
        <begin position="8"/>
        <end position="89"/>
    </location>
</feature>
<keyword evidence="4" id="KW-0963">Cytoplasm</keyword>
<keyword evidence="14" id="KW-1185">Reference proteome</keyword>
<reference evidence="13" key="1">
    <citation type="journal article" date="2020" name="Stud. Mycol.">
        <title>101 Dothideomycetes genomes: a test case for predicting lifestyles and emergence of pathogens.</title>
        <authorList>
            <person name="Haridas S."/>
            <person name="Albert R."/>
            <person name="Binder M."/>
            <person name="Bloem J."/>
            <person name="Labutti K."/>
            <person name="Salamov A."/>
            <person name="Andreopoulos B."/>
            <person name="Baker S."/>
            <person name="Barry K."/>
            <person name="Bills G."/>
            <person name="Bluhm B."/>
            <person name="Cannon C."/>
            <person name="Castanera R."/>
            <person name="Culley D."/>
            <person name="Daum C."/>
            <person name="Ezra D."/>
            <person name="Gonzalez J."/>
            <person name="Henrissat B."/>
            <person name="Kuo A."/>
            <person name="Liang C."/>
            <person name="Lipzen A."/>
            <person name="Lutzoni F."/>
            <person name="Magnuson J."/>
            <person name="Mondo S."/>
            <person name="Nolan M."/>
            <person name="Ohm R."/>
            <person name="Pangilinan J."/>
            <person name="Park H.-J."/>
            <person name="Ramirez L."/>
            <person name="Alfaro M."/>
            <person name="Sun H."/>
            <person name="Tritt A."/>
            <person name="Yoshinaga Y."/>
            <person name="Zwiers L.-H."/>
            <person name="Turgeon B."/>
            <person name="Goodwin S."/>
            <person name="Spatafora J."/>
            <person name="Crous P."/>
            <person name="Grigoriev I."/>
        </authorList>
    </citation>
    <scope>NUCLEOTIDE SEQUENCE</scope>
    <source>
        <strain evidence="13">CBS 480.64</strain>
    </source>
</reference>
<dbReference type="OrthoDB" id="547031at2759"/>
<dbReference type="PANTHER" id="PTHR12786">
    <property type="entry name" value="SPLICING FACTOR SF3A-RELATED"/>
    <property type="match status" value="1"/>
</dbReference>
<comment type="subcellular location">
    <subcellularLocation>
        <location evidence="2">Cytoplasm</location>
    </subcellularLocation>
    <subcellularLocation>
        <location evidence="1">Nucleus</location>
    </subcellularLocation>
</comment>
<organism evidence="13 14">
    <name type="scientific">Piedraia hortae CBS 480.64</name>
    <dbReference type="NCBI Taxonomy" id="1314780"/>
    <lineage>
        <taxon>Eukaryota</taxon>
        <taxon>Fungi</taxon>
        <taxon>Dikarya</taxon>
        <taxon>Ascomycota</taxon>
        <taxon>Pezizomycotina</taxon>
        <taxon>Dothideomycetes</taxon>
        <taxon>Dothideomycetidae</taxon>
        <taxon>Capnodiales</taxon>
        <taxon>Piedraiaceae</taxon>
        <taxon>Piedraia</taxon>
    </lineage>
</organism>
<dbReference type="GO" id="GO:0005634">
    <property type="term" value="C:nucleus"/>
    <property type="evidence" value="ECO:0007669"/>
    <property type="project" value="UniProtKB-SubCell"/>
</dbReference>
<dbReference type="GO" id="GO:0008380">
    <property type="term" value="P:RNA splicing"/>
    <property type="evidence" value="ECO:0007669"/>
    <property type="project" value="UniProtKB-KW"/>
</dbReference>
<dbReference type="EMBL" id="MU005993">
    <property type="protein sequence ID" value="KAF2859425.1"/>
    <property type="molecule type" value="Genomic_DNA"/>
</dbReference>
<evidence type="ECO:0000259" key="12">
    <source>
        <dbReference type="Pfam" id="PF22782"/>
    </source>
</evidence>
<feature type="region of interest" description="Disordered" evidence="10">
    <location>
        <begin position="87"/>
        <end position="131"/>
    </location>
</feature>
<name>A0A6A7BXH7_9PEZI</name>
<evidence type="ECO:0000256" key="4">
    <source>
        <dbReference type="ARBA" id="ARBA00022490"/>
    </source>
</evidence>
<gene>
    <name evidence="13" type="ORF">K470DRAFT_258910</name>
</gene>
<evidence type="ECO:0000256" key="5">
    <source>
        <dbReference type="ARBA" id="ARBA00022664"/>
    </source>
</evidence>
<evidence type="ECO:0000256" key="9">
    <source>
        <dbReference type="SAM" id="Coils"/>
    </source>
</evidence>
<keyword evidence="8" id="KW-0131">Cell cycle</keyword>
<keyword evidence="9" id="KW-0175">Coiled coil</keyword>
<dbReference type="Pfam" id="PF13019">
    <property type="entry name" value="Sde2_N_Ubi_yeast"/>
    <property type="match status" value="1"/>
</dbReference>
<feature type="coiled-coil region" evidence="9">
    <location>
        <begin position="154"/>
        <end position="191"/>
    </location>
</feature>
<evidence type="ECO:0000313" key="13">
    <source>
        <dbReference type="EMBL" id="KAF2859425.1"/>
    </source>
</evidence>
<evidence type="ECO:0000256" key="10">
    <source>
        <dbReference type="SAM" id="MobiDB-lite"/>
    </source>
</evidence>
<feature type="region of interest" description="Disordered" evidence="10">
    <location>
        <begin position="230"/>
        <end position="290"/>
    </location>
</feature>
<accession>A0A6A7BXH7</accession>